<protein>
    <recommendedName>
        <fullName evidence="3">DUF4405 domain-containing protein</fullName>
    </recommendedName>
</protein>
<comment type="caution">
    <text evidence="2">The sequence shown here is derived from an EMBL/GenBank/DDBJ whole genome shotgun (WGS) entry which is preliminary data.</text>
</comment>
<dbReference type="AlphaFoldDB" id="A0A0F9MDU4"/>
<evidence type="ECO:0000256" key="1">
    <source>
        <dbReference type="SAM" id="Phobius"/>
    </source>
</evidence>
<evidence type="ECO:0008006" key="3">
    <source>
        <dbReference type="Google" id="ProtNLM"/>
    </source>
</evidence>
<feature type="transmembrane region" description="Helical" evidence="1">
    <location>
        <begin position="100"/>
        <end position="118"/>
    </location>
</feature>
<feature type="transmembrane region" description="Helical" evidence="1">
    <location>
        <begin position="32"/>
        <end position="54"/>
    </location>
</feature>
<dbReference type="EMBL" id="LAZR01005740">
    <property type="protein sequence ID" value="KKM97516.1"/>
    <property type="molecule type" value="Genomic_DNA"/>
</dbReference>
<accession>A0A0F9MDU4</accession>
<organism evidence="2">
    <name type="scientific">marine sediment metagenome</name>
    <dbReference type="NCBI Taxonomy" id="412755"/>
    <lineage>
        <taxon>unclassified sequences</taxon>
        <taxon>metagenomes</taxon>
        <taxon>ecological metagenomes</taxon>
    </lineage>
</organism>
<keyword evidence="1" id="KW-0472">Membrane</keyword>
<keyword evidence="1" id="KW-0812">Transmembrane</keyword>
<gene>
    <name evidence="2" type="ORF">LCGC14_1167280</name>
</gene>
<name>A0A0F9MDU4_9ZZZZ</name>
<sequence>MKLKLHRIIEGLRSEKAYYTSLLRLIQRITKWAIIILAILIGISGLLYFEWYALLFGDFFLFDWHIDYNLLLLLFLIIHIGIGAKFYLTRKKINHWSLNLLIFLVSSSLMITVGVVNIPPGRQSFDVRIGNELYNFDPVKDQIQINSSRPDVFQPGSFSLFDVLLYLNSTGEVNITYHFDASMNTYIIDTLNGEVNWWYYAYYSGGSLEPNAVRIDFYPWKPETTLIMLQAEQSLIDDMYSTFQEEVSNLAATNGTVIVPVVTINGRTFNQEFYNISVSVHNLRNDTFQNGVITAMDIVMSLGDLGHITYELNWYESFRGAYYVHSYFVEKINDDETIGRCGFLYEVGDNDFKYPGPNYIFLASDERVIISPEYLRFFWDCL</sequence>
<feature type="transmembrane region" description="Helical" evidence="1">
    <location>
        <begin position="66"/>
        <end position="88"/>
    </location>
</feature>
<evidence type="ECO:0000313" key="2">
    <source>
        <dbReference type="EMBL" id="KKM97516.1"/>
    </source>
</evidence>
<proteinExistence type="predicted"/>
<reference evidence="2" key="1">
    <citation type="journal article" date="2015" name="Nature">
        <title>Complex archaea that bridge the gap between prokaryotes and eukaryotes.</title>
        <authorList>
            <person name="Spang A."/>
            <person name="Saw J.H."/>
            <person name="Jorgensen S.L."/>
            <person name="Zaremba-Niedzwiedzka K."/>
            <person name="Martijn J."/>
            <person name="Lind A.E."/>
            <person name="van Eijk R."/>
            <person name="Schleper C."/>
            <person name="Guy L."/>
            <person name="Ettema T.J."/>
        </authorList>
    </citation>
    <scope>NUCLEOTIDE SEQUENCE</scope>
</reference>
<keyword evidence="1" id="KW-1133">Transmembrane helix</keyword>